<dbReference type="AlphaFoldDB" id="A0A1Y5SUL1"/>
<protein>
    <recommendedName>
        <fullName evidence="4">Major Facilitator Superfamily protein</fullName>
    </recommendedName>
</protein>
<feature type="transmembrane region" description="Helical" evidence="1">
    <location>
        <begin position="102"/>
        <end position="124"/>
    </location>
</feature>
<feature type="transmembrane region" description="Helical" evidence="1">
    <location>
        <begin position="197"/>
        <end position="216"/>
    </location>
</feature>
<name>A0A1Y5SUL1_9RHOB</name>
<feature type="transmembrane region" description="Helical" evidence="1">
    <location>
        <begin position="172"/>
        <end position="191"/>
    </location>
</feature>
<organism evidence="2 3">
    <name type="scientific">Roseisalinus antarcticus</name>
    <dbReference type="NCBI Taxonomy" id="254357"/>
    <lineage>
        <taxon>Bacteria</taxon>
        <taxon>Pseudomonadati</taxon>
        <taxon>Pseudomonadota</taxon>
        <taxon>Alphaproteobacteria</taxon>
        <taxon>Rhodobacterales</taxon>
        <taxon>Roseobacteraceae</taxon>
        <taxon>Roseisalinus</taxon>
    </lineage>
</organism>
<keyword evidence="1" id="KW-0812">Transmembrane</keyword>
<keyword evidence="1" id="KW-1133">Transmembrane helix</keyword>
<proteinExistence type="predicted"/>
<keyword evidence="1" id="KW-0472">Membrane</keyword>
<evidence type="ECO:0000313" key="2">
    <source>
        <dbReference type="EMBL" id="SLN48190.1"/>
    </source>
</evidence>
<dbReference type="EMBL" id="FWFZ01000008">
    <property type="protein sequence ID" value="SLN48190.1"/>
    <property type="molecule type" value="Genomic_DNA"/>
</dbReference>
<feature type="transmembrane region" description="Helical" evidence="1">
    <location>
        <begin position="130"/>
        <end position="152"/>
    </location>
</feature>
<evidence type="ECO:0000313" key="3">
    <source>
        <dbReference type="Proteomes" id="UP000193900"/>
    </source>
</evidence>
<gene>
    <name evidence="2" type="ORF">ROA7023_02074</name>
</gene>
<dbReference type="Proteomes" id="UP000193900">
    <property type="component" value="Unassembled WGS sequence"/>
</dbReference>
<feature type="transmembrane region" description="Helical" evidence="1">
    <location>
        <begin position="251"/>
        <end position="270"/>
    </location>
</feature>
<evidence type="ECO:0000256" key="1">
    <source>
        <dbReference type="SAM" id="Phobius"/>
    </source>
</evidence>
<reference evidence="2 3" key="1">
    <citation type="submission" date="2017-03" db="EMBL/GenBank/DDBJ databases">
        <authorList>
            <person name="Afonso C.L."/>
            <person name="Miller P.J."/>
            <person name="Scott M.A."/>
            <person name="Spackman E."/>
            <person name="Goraichik I."/>
            <person name="Dimitrov K.M."/>
            <person name="Suarez D.L."/>
            <person name="Swayne D.E."/>
        </authorList>
    </citation>
    <scope>NUCLEOTIDE SEQUENCE [LARGE SCALE GENOMIC DNA]</scope>
    <source>
        <strain evidence="2 3">CECT 7023</strain>
    </source>
</reference>
<sequence>MAQGVAERIFEVAVGQPDADGGLNDAARGREPANFLRHVAAVSSSKVADGLLDPKLVLSWLLTHLGAGPLWAGLLVPVREAGALLPQLFTAGAIHGMARRKWAWAAGSAGQGLAAAGIVLSGLALDGPAAGAAIVSLLAVLALCRSVCSVAYKDVLGKTVGKSRRGTATGMASSASASAVLCFALLLLTGVGERATVVLGAVALASAAWLVAASVFSTMNEEPDAQEAMSLRESVAQLSILRESAQLRRFIVARSLLVGTALAPPFLVVLGSDSGILVPLGRWCWPLRARLSPRPSSGGGCRTGPRARSWSSPGWAGRWRWRRPLVRGGWAWRRIRW</sequence>
<evidence type="ECO:0008006" key="4">
    <source>
        <dbReference type="Google" id="ProtNLM"/>
    </source>
</evidence>
<keyword evidence="3" id="KW-1185">Reference proteome</keyword>
<accession>A0A1Y5SUL1</accession>